<dbReference type="Gene3D" id="3.40.50.1110">
    <property type="entry name" value="SGNH hydrolase"/>
    <property type="match status" value="1"/>
</dbReference>
<keyword evidence="1" id="KW-0378">Hydrolase</keyword>
<dbReference type="KEGG" id="slom:PXH66_16045"/>
<protein>
    <submittedName>
        <fullName evidence="4">Sialate O-acetylesterase</fullName>
    </submittedName>
</protein>
<dbReference type="Proteomes" id="UP001218638">
    <property type="component" value="Chromosome"/>
</dbReference>
<evidence type="ECO:0000256" key="2">
    <source>
        <dbReference type="SAM" id="SignalP"/>
    </source>
</evidence>
<feature type="signal peptide" evidence="2">
    <location>
        <begin position="1"/>
        <end position="30"/>
    </location>
</feature>
<accession>A0AAE9ZVX6</accession>
<evidence type="ECO:0000256" key="1">
    <source>
        <dbReference type="ARBA" id="ARBA00022801"/>
    </source>
</evidence>
<dbReference type="SUPFAM" id="SSF52266">
    <property type="entry name" value="SGNH hydrolase"/>
    <property type="match status" value="1"/>
</dbReference>
<organism evidence="4 5">
    <name type="scientific">Synoicihabitans lomoniglobus</name>
    <dbReference type="NCBI Taxonomy" id="2909285"/>
    <lineage>
        <taxon>Bacteria</taxon>
        <taxon>Pseudomonadati</taxon>
        <taxon>Verrucomicrobiota</taxon>
        <taxon>Opitutia</taxon>
        <taxon>Opitutales</taxon>
        <taxon>Opitutaceae</taxon>
        <taxon>Synoicihabitans</taxon>
    </lineage>
</organism>
<proteinExistence type="predicted"/>
<dbReference type="RefSeq" id="WP_330930554.1">
    <property type="nucleotide sequence ID" value="NZ_CP119075.1"/>
</dbReference>
<dbReference type="InterPro" id="IPR036514">
    <property type="entry name" value="SGNH_hydro_sf"/>
</dbReference>
<dbReference type="PANTHER" id="PTHR22901:SF0">
    <property type="entry name" value="SIALATE O-ACETYLESTERASE"/>
    <property type="match status" value="1"/>
</dbReference>
<evidence type="ECO:0000259" key="3">
    <source>
        <dbReference type="Pfam" id="PF03629"/>
    </source>
</evidence>
<keyword evidence="5" id="KW-1185">Reference proteome</keyword>
<name>A0AAE9ZVX6_9BACT</name>
<sequence length="655" mass="71113">MIFPRLVTVTRCRRLLASSLALLFTLSAAAADSLPFLSPLFADHMVLQRDKPNRFWGWGETGEAVTLTVANQTTSTEVDADGRWEIIFTPPPTGGPYTVSVTGSQNVKLSDVMVGDVWLCSGQSNMAVSVGFMDGADAVLADSDLPAVRFFDVASHSAYSPTPTPQGEWKVSTPETARAFSAVGFLLGQRLHRELGVPIGLVRAAVGGTAIECWISPRGLAPFAQFAPKLAELERLRHADIPREYGSFLMHWLDDYDIGQAAETPWSAEELNDDDWTEVQVPTGFDDLGMAEQPGVVWLRKTFELPDPLPAGDARLFLGQVEKMDTSYINGEWVGASSWVSNPRRHRVPAELLKPGKNVIALRIFKRAGSGGVPANDAGIPFLQLGDESKVDLAGTWQGKVSVDATPPHPMPLDFENYPTAPIVQYQGMLHPVTGLAIRGAVWYQGEANESYPDSYYDLMPALIADWRDVFGQGDVPFLVIGLPTFMTRSDDPGFTNGWATVRDAQWNASRVARRTAFVNTVDTGDPDDIHPRDKRPVGERAALAALGLAYDQTVVWQGPELASIEVVGGAAHVHFNHTDGGLELRGDTAHAFAVAGADRQWHWADVRVAGDTVVVSSPAVASPIAVRYAWQANPVAPLFNGAGLPAVPFRTDRW</sequence>
<dbReference type="Gene3D" id="2.60.120.260">
    <property type="entry name" value="Galactose-binding domain-like"/>
    <property type="match status" value="1"/>
</dbReference>
<dbReference type="GO" id="GO:0005975">
    <property type="term" value="P:carbohydrate metabolic process"/>
    <property type="evidence" value="ECO:0007669"/>
    <property type="project" value="TreeGrafter"/>
</dbReference>
<dbReference type="Gene3D" id="2.60.40.10">
    <property type="entry name" value="Immunoglobulins"/>
    <property type="match status" value="1"/>
</dbReference>
<dbReference type="SUPFAM" id="SSF49785">
    <property type="entry name" value="Galactose-binding domain-like"/>
    <property type="match status" value="1"/>
</dbReference>
<dbReference type="EMBL" id="CP119075">
    <property type="protein sequence ID" value="WED63850.1"/>
    <property type="molecule type" value="Genomic_DNA"/>
</dbReference>
<feature type="domain" description="Sialate O-acetylesterase" evidence="3">
    <location>
        <begin position="115"/>
        <end position="216"/>
    </location>
</feature>
<feature type="chain" id="PRO_5041975475" evidence="2">
    <location>
        <begin position="31"/>
        <end position="655"/>
    </location>
</feature>
<dbReference type="PANTHER" id="PTHR22901">
    <property type="entry name" value="SIALATE O-ACETYLESTERASE"/>
    <property type="match status" value="1"/>
</dbReference>
<dbReference type="AlphaFoldDB" id="A0AAE9ZVX6"/>
<dbReference type="Pfam" id="PF03629">
    <property type="entry name" value="SASA"/>
    <property type="match status" value="2"/>
</dbReference>
<evidence type="ECO:0000313" key="4">
    <source>
        <dbReference type="EMBL" id="WED63850.1"/>
    </source>
</evidence>
<feature type="domain" description="Sialate O-acetylesterase" evidence="3">
    <location>
        <begin position="437"/>
        <end position="532"/>
    </location>
</feature>
<dbReference type="InterPro" id="IPR008979">
    <property type="entry name" value="Galactose-bd-like_sf"/>
</dbReference>
<dbReference type="InterPro" id="IPR013783">
    <property type="entry name" value="Ig-like_fold"/>
</dbReference>
<gene>
    <name evidence="4" type="ORF">PXH66_16045</name>
</gene>
<keyword evidence="2" id="KW-0732">Signal</keyword>
<dbReference type="InterPro" id="IPR039329">
    <property type="entry name" value="SIAE"/>
</dbReference>
<dbReference type="InterPro" id="IPR005181">
    <property type="entry name" value="SASA"/>
</dbReference>
<reference evidence="4" key="1">
    <citation type="submission" date="2023-03" db="EMBL/GenBank/DDBJ databases">
        <title>Lomoglobus Profundus gen. nov., sp. nov., a novel member of the phylum Verrucomicrobia, isolated from deep-marine sediment of South China Sea.</title>
        <authorList>
            <person name="Ahmad T."/>
            <person name="Ishaq S.E."/>
            <person name="Wang F."/>
        </authorList>
    </citation>
    <scope>NUCLEOTIDE SEQUENCE</scope>
    <source>
        <strain evidence="4">LMO-M01</strain>
    </source>
</reference>
<evidence type="ECO:0000313" key="5">
    <source>
        <dbReference type="Proteomes" id="UP001218638"/>
    </source>
</evidence>
<dbReference type="GO" id="GO:0001681">
    <property type="term" value="F:sialate O-acetylesterase activity"/>
    <property type="evidence" value="ECO:0007669"/>
    <property type="project" value="InterPro"/>
</dbReference>